<dbReference type="Pfam" id="PF04932">
    <property type="entry name" value="Wzy_C"/>
    <property type="match status" value="1"/>
</dbReference>
<evidence type="ECO:0000313" key="7">
    <source>
        <dbReference type="EMBL" id="SLM28742.1"/>
    </source>
</evidence>
<feature type="transmembrane region" description="Helical" evidence="5">
    <location>
        <begin position="325"/>
        <end position="348"/>
    </location>
</feature>
<feature type="transmembrane region" description="Helical" evidence="5">
    <location>
        <begin position="183"/>
        <end position="202"/>
    </location>
</feature>
<feature type="transmembrane region" description="Helical" evidence="5">
    <location>
        <begin position="122"/>
        <end position="140"/>
    </location>
</feature>
<sequence>MLDLKKTYQGMEKSDRVIFTLVGMTFFFLPIGTAPPLMCIILASATALFSGKLVDAGKMLKSPWAWPLLAMILLPWVGLLYVPELTDVSWDYARKTHYWFYAIVIALLPVDKRAVIWIVKAFLAGLAINALFAMIQYAGLCQPPSPSGIKGYFGFGVIYSALSMYLVAGILAASFFFRSSSQIGIKVFNLILIILFLFHITIMDGRNGYMTFLLLSPMVAVNIVGRLEWKKVTLLCIIFVLCMSFSPVLQKRINGTIKNLKLYKQVILNESWGKDVISQMPRFYLVRAAVDIFMDNPIAGAGTGGYRYYTAQEQGGAQSHPHSNILYMGASFGLIGLFVYLWICWVMFEQAWRLKQELSGYFALSIFLVIFISGFFNSQILDSGPALFFAMGYGLLGRFKSSDQWNVQNGTEKCNDHHLDYE</sequence>
<dbReference type="InterPro" id="IPR007016">
    <property type="entry name" value="O-antigen_ligase-rel_domated"/>
</dbReference>
<keyword evidence="4 5" id="KW-0472">Membrane</keyword>
<proteinExistence type="predicted"/>
<dbReference type="STRING" id="1246637.MTBBW1_150013"/>
<dbReference type="PANTHER" id="PTHR37422:SF13">
    <property type="entry name" value="LIPOPOLYSACCHARIDE BIOSYNTHESIS PROTEIN PA4999-RELATED"/>
    <property type="match status" value="1"/>
</dbReference>
<dbReference type="GO" id="GO:0016020">
    <property type="term" value="C:membrane"/>
    <property type="evidence" value="ECO:0007669"/>
    <property type="project" value="UniProtKB-SubCell"/>
</dbReference>
<accession>A0A1W1H8F0</accession>
<evidence type="ECO:0000256" key="3">
    <source>
        <dbReference type="ARBA" id="ARBA00022989"/>
    </source>
</evidence>
<keyword evidence="8" id="KW-1185">Reference proteome</keyword>
<gene>
    <name evidence="7" type="ORF">MTBBW1_150013</name>
</gene>
<evidence type="ECO:0000256" key="5">
    <source>
        <dbReference type="SAM" id="Phobius"/>
    </source>
</evidence>
<dbReference type="PANTHER" id="PTHR37422">
    <property type="entry name" value="TEICHURONIC ACID BIOSYNTHESIS PROTEIN TUAE"/>
    <property type="match status" value="1"/>
</dbReference>
<feature type="transmembrane region" description="Helical" evidence="5">
    <location>
        <begin position="17"/>
        <end position="43"/>
    </location>
</feature>
<feature type="domain" description="O-antigen ligase-related" evidence="6">
    <location>
        <begin position="192"/>
        <end position="341"/>
    </location>
</feature>
<evidence type="ECO:0000256" key="4">
    <source>
        <dbReference type="ARBA" id="ARBA00023136"/>
    </source>
</evidence>
<evidence type="ECO:0000256" key="1">
    <source>
        <dbReference type="ARBA" id="ARBA00004141"/>
    </source>
</evidence>
<protein>
    <recommendedName>
        <fullName evidence="6">O-antigen ligase-related domain-containing protein</fullName>
    </recommendedName>
</protein>
<name>A0A1W1H8F0_9BACT</name>
<keyword evidence="3 5" id="KW-1133">Transmembrane helix</keyword>
<evidence type="ECO:0000259" key="6">
    <source>
        <dbReference type="Pfam" id="PF04932"/>
    </source>
</evidence>
<dbReference type="Proteomes" id="UP000191931">
    <property type="component" value="Unassembled WGS sequence"/>
</dbReference>
<evidence type="ECO:0000313" key="8">
    <source>
        <dbReference type="Proteomes" id="UP000191931"/>
    </source>
</evidence>
<feature type="transmembrane region" description="Helical" evidence="5">
    <location>
        <begin position="232"/>
        <end position="249"/>
    </location>
</feature>
<dbReference type="AlphaFoldDB" id="A0A1W1H8F0"/>
<feature type="transmembrane region" description="Helical" evidence="5">
    <location>
        <begin position="360"/>
        <end position="381"/>
    </location>
</feature>
<comment type="subcellular location">
    <subcellularLocation>
        <location evidence="1">Membrane</location>
        <topology evidence="1">Multi-pass membrane protein</topology>
    </subcellularLocation>
</comment>
<evidence type="ECO:0000256" key="2">
    <source>
        <dbReference type="ARBA" id="ARBA00022692"/>
    </source>
</evidence>
<feature type="transmembrane region" description="Helical" evidence="5">
    <location>
        <begin position="208"/>
        <end position="225"/>
    </location>
</feature>
<dbReference type="EMBL" id="FWEV01000057">
    <property type="protein sequence ID" value="SLM28742.1"/>
    <property type="molecule type" value="Genomic_DNA"/>
</dbReference>
<dbReference type="InterPro" id="IPR051533">
    <property type="entry name" value="WaaL-like"/>
</dbReference>
<reference evidence="7 8" key="1">
    <citation type="submission" date="2017-03" db="EMBL/GenBank/DDBJ databases">
        <authorList>
            <person name="Afonso C.L."/>
            <person name="Miller P.J."/>
            <person name="Scott M.A."/>
            <person name="Spackman E."/>
            <person name="Goraichik I."/>
            <person name="Dimitrov K.M."/>
            <person name="Suarez D.L."/>
            <person name="Swayne D.E."/>
        </authorList>
    </citation>
    <scope>NUCLEOTIDE SEQUENCE [LARGE SCALE GENOMIC DNA]</scope>
    <source>
        <strain evidence="7">PRJEB14757</strain>
    </source>
</reference>
<feature type="transmembrane region" description="Helical" evidence="5">
    <location>
        <begin position="64"/>
        <end position="83"/>
    </location>
</feature>
<organism evidence="7 8">
    <name type="scientific">Desulfamplus magnetovallimortis</name>
    <dbReference type="NCBI Taxonomy" id="1246637"/>
    <lineage>
        <taxon>Bacteria</taxon>
        <taxon>Pseudomonadati</taxon>
        <taxon>Thermodesulfobacteriota</taxon>
        <taxon>Desulfobacteria</taxon>
        <taxon>Desulfobacterales</taxon>
        <taxon>Desulfobacteraceae</taxon>
        <taxon>Desulfamplus</taxon>
    </lineage>
</organism>
<dbReference type="RefSeq" id="WP_080799018.1">
    <property type="nucleotide sequence ID" value="NZ_LT828540.1"/>
</dbReference>
<feature type="transmembrane region" description="Helical" evidence="5">
    <location>
        <begin position="152"/>
        <end position="176"/>
    </location>
</feature>
<keyword evidence="2 5" id="KW-0812">Transmembrane</keyword>